<evidence type="ECO:0000313" key="5">
    <source>
        <dbReference type="Proteomes" id="UP000295543"/>
    </source>
</evidence>
<evidence type="ECO:0000256" key="1">
    <source>
        <dbReference type="SAM" id="Coils"/>
    </source>
</evidence>
<organism evidence="4 5">
    <name type="scientific">Luteimonas terrae</name>
    <dbReference type="NCBI Taxonomy" id="1530191"/>
    <lineage>
        <taxon>Bacteria</taxon>
        <taxon>Pseudomonadati</taxon>
        <taxon>Pseudomonadota</taxon>
        <taxon>Gammaproteobacteria</taxon>
        <taxon>Lysobacterales</taxon>
        <taxon>Lysobacteraceae</taxon>
        <taxon>Luteimonas</taxon>
    </lineage>
</organism>
<keyword evidence="1" id="KW-0175">Coiled coil</keyword>
<evidence type="ECO:0000256" key="2">
    <source>
        <dbReference type="SAM" id="Phobius"/>
    </source>
</evidence>
<evidence type="ECO:0000259" key="3">
    <source>
        <dbReference type="Pfam" id="PF14257"/>
    </source>
</evidence>
<dbReference type="Pfam" id="PF14257">
    <property type="entry name" value="DUF4349"/>
    <property type="match status" value="1"/>
</dbReference>
<keyword evidence="2" id="KW-0812">Transmembrane</keyword>
<sequence>MRGPRMSRTHVRSGIALCAVLLVAACSYKEKASDAGGLAYAEGAAAAVGDANGALLAYEHTVGVQLDRAAIAPRLQAIRSACSDARFGTCTLIEAQQSAGDWPQARAVMRMAPDAIEPMIALAAEGGDTGERSTRAEDLAVVVRDNTTEQDRLTKEMARLQAFEARGDLSVADMIALSERIAAAEAQLEAAAREGARYRQRIDTQLLTVQLRGRDGEQGRSEIGAAFREFGATLATGTAWTIRATAFLLPLALVGFILFAALRALWRRRRRG</sequence>
<reference evidence="4 5" key="1">
    <citation type="submission" date="2019-03" db="EMBL/GenBank/DDBJ databases">
        <title>Luteimonas zhaokaii sp.nov., isolated from the rectal contents of Plateau pika in Yushu, Qinghai Province, China.</title>
        <authorList>
            <person name="Zhang G."/>
        </authorList>
    </citation>
    <scope>NUCLEOTIDE SEQUENCE [LARGE SCALE GENOMIC DNA]</scope>
    <source>
        <strain evidence="4 5">THG-MD21</strain>
    </source>
</reference>
<accession>A0A4V3ANZ9</accession>
<dbReference type="Proteomes" id="UP000295543">
    <property type="component" value="Unassembled WGS sequence"/>
</dbReference>
<dbReference type="EMBL" id="SMTG01000002">
    <property type="protein sequence ID" value="TDK33592.1"/>
    <property type="molecule type" value="Genomic_DNA"/>
</dbReference>
<gene>
    <name evidence="4" type="ORF">E2F49_06195</name>
</gene>
<evidence type="ECO:0000313" key="4">
    <source>
        <dbReference type="EMBL" id="TDK33592.1"/>
    </source>
</evidence>
<feature type="domain" description="DUF4349" evidence="3">
    <location>
        <begin position="57"/>
        <end position="262"/>
    </location>
</feature>
<keyword evidence="2" id="KW-0472">Membrane</keyword>
<keyword evidence="2" id="KW-1133">Transmembrane helix</keyword>
<keyword evidence="5" id="KW-1185">Reference proteome</keyword>
<protein>
    <submittedName>
        <fullName evidence="4">DUF4349 domain-containing protein</fullName>
    </submittedName>
</protein>
<dbReference type="OrthoDB" id="5701987at2"/>
<comment type="caution">
    <text evidence="4">The sequence shown here is derived from an EMBL/GenBank/DDBJ whole genome shotgun (WGS) entry which is preliminary data.</text>
</comment>
<proteinExistence type="predicted"/>
<dbReference type="InterPro" id="IPR025645">
    <property type="entry name" value="DUF4349"/>
</dbReference>
<dbReference type="PROSITE" id="PS51257">
    <property type="entry name" value="PROKAR_LIPOPROTEIN"/>
    <property type="match status" value="1"/>
</dbReference>
<dbReference type="AlphaFoldDB" id="A0A4V3ANZ9"/>
<name>A0A4V3ANZ9_9GAMM</name>
<feature type="transmembrane region" description="Helical" evidence="2">
    <location>
        <begin position="247"/>
        <end position="266"/>
    </location>
</feature>
<feature type="coiled-coil region" evidence="1">
    <location>
        <begin position="174"/>
        <end position="201"/>
    </location>
</feature>